<evidence type="ECO:0000256" key="1">
    <source>
        <dbReference type="ARBA" id="ARBA00004141"/>
    </source>
</evidence>
<sequence>MLLPTAAAGWAAVPGVRRLLLWRTQQSARLSGRRILWSGGDPAAFRDAARDAADTVVQSLSLALLALTACAVALLFLYDWLAHALFGRTLGKLCLGVTVVRSGGGGPPGPLRALLRSAVLTGLPGALLCWYWLRVLLDEPPGAVPYLLLLCLPVLGALLLLGPARRPLHDRLSRTCVTRTR</sequence>
<accession>A0A0S3TWA8</accession>
<dbReference type="AlphaFoldDB" id="A0A0S3TWA8"/>
<evidence type="ECO:0000256" key="5">
    <source>
        <dbReference type="SAM" id="Phobius"/>
    </source>
</evidence>
<keyword evidence="3 5" id="KW-1133">Transmembrane helix</keyword>
<name>A0A0S3TWA8_STRGD</name>
<proteinExistence type="predicted"/>
<dbReference type="GO" id="GO:0016020">
    <property type="term" value="C:membrane"/>
    <property type="evidence" value="ECO:0007669"/>
    <property type="project" value="UniProtKB-SubCell"/>
</dbReference>
<keyword evidence="4 5" id="KW-0472">Membrane</keyword>
<evidence type="ECO:0000259" key="6">
    <source>
        <dbReference type="Pfam" id="PF06271"/>
    </source>
</evidence>
<comment type="subcellular location">
    <subcellularLocation>
        <location evidence="1">Membrane</location>
        <topology evidence="1">Multi-pass membrane protein</topology>
    </subcellularLocation>
</comment>
<evidence type="ECO:0000256" key="3">
    <source>
        <dbReference type="ARBA" id="ARBA00022989"/>
    </source>
</evidence>
<feature type="transmembrane region" description="Helical" evidence="5">
    <location>
        <begin position="145"/>
        <end position="164"/>
    </location>
</feature>
<evidence type="ECO:0000256" key="4">
    <source>
        <dbReference type="ARBA" id="ARBA00023136"/>
    </source>
</evidence>
<evidence type="ECO:0000313" key="7">
    <source>
        <dbReference type="EMBL" id="BAU09526.1"/>
    </source>
</evidence>
<organism evidence="7">
    <name type="scientific">Streptomyces griseoviridis</name>
    <dbReference type="NCBI Taxonomy" id="45398"/>
    <lineage>
        <taxon>Bacteria</taxon>
        <taxon>Bacillati</taxon>
        <taxon>Actinomycetota</taxon>
        <taxon>Actinomycetes</taxon>
        <taxon>Kitasatosporales</taxon>
        <taxon>Streptomycetaceae</taxon>
        <taxon>Streptomyces</taxon>
    </lineage>
</organism>
<dbReference type="InterPro" id="IPR010432">
    <property type="entry name" value="RDD"/>
</dbReference>
<gene>
    <name evidence="7" type="primary">rphB</name>
</gene>
<dbReference type="EMBL" id="AB469822">
    <property type="protein sequence ID" value="BAU09526.1"/>
    <property type="molecule type" value="Genomic_DNA"/>
</dbReference>
<keyword evidence="2 5" id="KW-0812">Transmembrane</keyword>
<protein>
    <submittedName>
        <fullName evidence="7">RphB protein</fullName>
    </submittedName>
</protein>
<reference evidence="7" key="1">
    <citation type="journal article" date="2009" name="J. Antibiot.">
        <title>Prodigiosin biosynthesis gene cluster in the roseophilin producer Streptomyces griseoviridis.</title>
        <authorList>
            <person name="Kawasaki T."/>
            <person name="Sakurai F."/>
            <person name="Nagatsuka S."/>
            <person name="Hayakawa Y."/>
        </authorList>
    </citation>
    <scope>NUCLEOTIDE SEQUENCE</scope>
    <source>
        <strain evidence="7">2464-S5</strain>
    </source>
</reference>
<dbReference type="Pfam" id="PF06271">
    <property type="entry name" value="RDD"/>
    <property type="match status" value="1"/>
</dbReference>
<evidence type="ECO:0000256" key="2">
    <source>
        <dbReference type="ARBA" id="ARBA00022692"/>
    </source>
</evidence>
<feature type="domain" description="RDD" evidence="6">
    <location>
        <begin position="61"/>
        <end position="173"/>
    </location>
</feature>
<feature type="transmembrane region" description="Helical" evidence="5">
    <location>
        <begin position="60"/>
        <end position="78"/>
    </location>
</feature>